<keyword evidence="6" id="KW-0050">Antiport</keyword>
<sequence length="580" mass="65755">MVVRNYICFSRCIWHNFCRLERHSACKEAKHVDIGQLRILLYKIDSTIGKRTIFWTTTLYSKDNKPILQVISQKLKDTKDGKLLENIKEKSLIDGKTTIEAIPEAVKVKNVGKNDKEVEKAKSSPKKRKRLDVSAQSLERNFITPVKAMSDFLLKPSDLETLPKTKRRSPYENEPPITVYWRKDVEAKALEIWGTQEKLLREKLKRDIERKKYQQNIFTVKRRLRDFRREMGKSADFIEEEAGLLGRSGKVVLTAVAINGTNFLFKLFAWIYTGSHSMFSECIHSLADTINQLILAYGIHKSVQIADSYHPYGYSNMKYVASLISGVGIFCVGTGLSFYHGILGIMNPEPMQDFFWAYFILGGSLVSEGATCLVAFNSIRKGAKQMQMSVKDYVFRAQDPSVNVVLLEDAAAVIGVTLAAGCMGISSVTNSPIPDSIGSLLVGCILGSVASFIIYTNVAALVGRSIPEENLERINLELEKDVMIRAIHDVKGIDMGNKLVRYKAELDFDGRELTRAYLDKQELSELLEEIKKIENIDKLEEFMLKHGENIVDMVGGEIDRIEMKIRKKYPEVRHCDLEIL</sequence>
<keyword evidence="5" id="KW-0813">Transport</keyword>
<dbReference type="InterPro" id="IPR009061">
    <property type="entry name" value="DNA-bd_dom_put_sf"/>
</dbReference>
<evidence type="ECO:0000256" key="20">
    <source>
        <dbReference type="ARBA" id="ARBA00034922"/>
    </source>
</evidence>
<keyword evidence="11 22" id="KW-1133">Transmembrane helix</keyword>
<reference evidence="24 25" key="1">
    <citation type="submission" date="2019-01" db="EMBL/GenBank/DDBJ databases">
        <authorList>
            <person name="Sayadi A."/>
        </authorList>
    </citation>
    <scope>NUCLEOTIDE SEQUENCE [LARGE SCALE GENOMIC DNA]</scope>
</reference>
<keyword evidence="25" id="KW-1185">Reference proteome</keyword>
<evidence type="ECO:0000256" key="9">
    <source>
        <dbReference type="ARBA" id="ARBA00022833"/>
    </source>
</evidence>
<dbReference type="SUPFAM" id="SSF161111">
    <property type="entry name" value="Cation efflux protein transmembrane domain-like"/>
    <property type="match status" value="1"/>
</dbReference>
<protein>
    <recommendedName>
        <fullName evidence="19">Proton-coupled zinc antiporter SLC30A9, mitochondrial</fullName>
    </recommendedName>
    <alternativeName>
        <fullName evidence="18">Solute carrier family 30 member 9</fullName>
    </alternativeName>
    <alternativeName>
        <fullName evidence="20">Zinc transporter 9</fullName>
    </alternativeName>
</protein>
<evidence type="ECO:0000256" key="13">
    <source>
        <dbReference type="ARBA" id="ARBA00023065"/>
    </source>
</evidence>
<dbReference type="GO" id="GO:0015297">
    <property type="term" value="F:antiporter activity"/>
    <property type="evidence" value="ECO:0007669"/>
    <property type="project" value="UniProtKB-KW"/>
</dbReference>
<dbReference type="Gene3D" id="3.90.530.10">
    <property type="entry name" value="XPA C-terminal domain"/>
    <property type="match status" value="1"/>
</dbReference>
<dbReference type="GO" id="GO:0006882">
    <property type="term" value="P:intracellular zinc ion homeostasis"/>
    <property type="evidence" value="ECO:0007669"/>
    <property type="project" value="TreeGrafter"/>
</dbReference>
<feature type="transmembrane region" description="Helical" evidence="22">
    <location>
        <begin position="354"/>
        <end position="379"/>
    </location>
</feature>
<evidence type="ECO:0000256" key="2">
    <source>
        <dbReference type="ARBA" id="ARBA00004225"/>
    </source>
</evidence>
<keyword evidence="17" id="KW-0539">Nucleus</keyword>
<dbReference type="GO" id="GO:0006829">
    <property type="term" value="P:zinc ion transport"/>
    <property type="evidence" value="ECO:0007669"/>
    <property type="project" value="UniProtKB-KW"/>
</dbReference>
<comment type="similarity">
    <text evidence="4">Belongs to the cation diffusion facilitator (CDF) transporter (TC 2.A.4) family. SLC30A subfamily.</text>
</comment>
<evidence type="ECO:0000256" key="10">
    <source>
        <dbReference type="ARBA" id="ARBA00022906"/>
    </source>
</evidence>
<dbReference type="FunFam" id="1.20.1510.10:FF:000004">
    <property type="entry name" value="zinc transporter 9 isoform X1"/>
    <property type="match status" value="1"/>
</dbReference>
<dbReference type="PANTHER" id="PTHR13414:SF9">
    <property type="entry name" value="PROTON-COUPLED ZINC ANTIPORTER SLC30A9, MITOCHONDRIAL"/>
    <property type="match status" value="1"/>
</dbReference>
<dbReference type="InterPro" id="IPR040177">
    <property type="entry name" value="SLC30A9"/>
</dbReference>
<keyword evidence="13" id="KW-0406">Ion transport</keyword>
<dbReference type="GO" id="GO:0005634">
    <property type="term" value="C:nucleus"/>
    <property type="evidence" value="ECO:0007669"/>
    <property type="project" value="UniProtKB-SubCell"/>
</dbReference>
<dbReference type="CDD" id="cd21078">
    <property type="entry name" value="NTD_ZNT9"/>
    <property type="match status" value="1"/>
</dbReference>
<dbReference type="InterPro" id="IPR002524">
    <property type="entry name" value="Cation_efflux"/>
</dbReference>
<dbReference type="Pfam" id="PF01545">
    <property type="entry name" value="Cation_efflux"/>
    <property type="match status" value="1"/>
</dbReference>
<evidence type="ECO:0000256" key="22">
    <source>
        <dbReference type="SAM" id="Phobius"/>
    </source>
</evidence>
<keyword evidence="12" id="KW-0805">Transcription regulation</keyword>
<evidence type="ECO:0000313" key="24">
    <source>
        <dbReference type="EMBL" id="VEN42814.1"/>
    </source>
</evidence>
<dbReference type="GO" id="GO:0031966">
    <property type="term" value="C:mitochondrial membrane"/>
    <property type="evidence" value="ECO:0007669"/>
    <property type="project" value="UniProtKB-SubCell"/>
</dbReference>
<name>A0A653C5P0_CALMS</name>
<comment type="subcellular location">
    <subcellularLocation>
        <location evidence="3">Endoplasmic reticulum</location>
    </subcellularLocation>
    <subcellularLocation>
        <location evidence="2">Mitochondrion membrane</location>
        <topology evidence="2">Multi-pass membrane protein</topology>
    </subcellularLocation>
    <subcellularLocation>
        <location evidence="1">Nucleus</location>
    </subcellularLocation>
</comment>
<evidence type="ECO:0000256" key="3">
    <source>
        <dbReference type="ARBA" id="ARBA00004240"/>
    </source>
</evidence>
<feature type="transmembrane region" description="Helical" evidence="22">
    <location>
        <begin position="440"/>
        <end position="463"/>
    </location>
</feature>
<evidence type="ECO:0000256" key="6">
    <source>
        <dbReference type="ARBA" id="ARBA00022449"/>
    </source>
</evidence>
<proteinExistence type="inferred from homology"/>
<dbReference type="Proteomes" id="UP000410492">
    <property type="component" value="Unassembled WGS sequence"/>
</dbReference>
<evidence type="ECO:0000256" key="12">
    <source>
        <dbReference type="ARBA" id="ARBA00023015"/>
    </source>
</evidence>
<evidence type="ECO:0000256" key="15">
    <source>
        <dbReference type="ARBA" id="ARBA00023136"/>
    </source>
</evidence>
<feature type="domain" description="Cation efflux protein transmembrane" evidence="23">
    <location>
        <begin position="253"/>
        <end position="462"/>
    </location>
</feature>
<evidence type="ECO:0000256" key="5">
    <source>
        <dbReference type="ARBA" id="ARBA00022448"/>
    </source>
</evidence>
<organism evidence="24 25">
    <name type="scientific">Callosobruchus maculatus</name>
    <name type="common">Southern cowpea weevil</name>
    <name type="synonym">Pulse bruchid</name>
    <dbReference type="NCBI Taxonomy" id="64391"/>
    <lineage>
        <taxon>Eukaryota</taxon>
        <taxon>Metazoa</taxon>
        <taxon>Ecdysozoa</taxon>
        <taxon>Arthropoda</taxon>
        <taxon>Hexapoda</taxon>
        <taxon>Insecta</taxon>
        <taxon>Pterygota</taxon>
        <taxon>Neoptera</taxon>
        <taxon>Endopterygota</taxon>
        <taxon>Coleoptera</taxon>
        <taxon>Polyphaga</taxon>
        <taxon>Cucujiformia</taxon>
        <taxon>Chrysomeloidea</taxon>
        <taxon>Chrysomelidae</taxon>
        <taxon>Bruchinae</taxon>
        <taxon>Bruchini</taxon>
        <taxon>Callosobruchus</taxon>
    </lineage>
</organism>
<evidence type="ECO:0000256" key="17">
    <source>
        <dbReference type="ARBA" id="ARBA00023242"/>
    </source>
</evidence>
<evidence type="ECO:0000256" key="18">
    <source>
        <dbReference type="ARBA" id="ARBA00033405"/>
    </source>
</evidence>
<keyword evidence="16" id="KW-0804">Transcription</keyword>
<evidence type="ECO:0000256" key="1">
    <source>
        <dbReference type="ARBA" id="ARBA00004123"/>
    </source>
</evidence>
<evidence type="ECO:0000313" key="25">
    <source>
        <dbReference type="Proteomes" id="UP000410492"/>
    </source>
</evidence>
<evidence type="ECO:0000256" key="11">
    <source>
        <dbReference type="ARBA" id="ARBA00022989"/>
    </source>
</evidence>
<dbReference type="EMBL" id="CAACVG010006963">
    <property type="protein sequence ID" value="VEN42814.1"/>
    <property type="molecule type" value="Genomic_DNA"/>
</dbReference>
<keyword evidence="7 22" id="KW-0812">Transmembrane</keyword>
<evidence type="ECO:0000256" key="7">
    <source>
        <dbReference type="ARBA" id="ARBA00022692"/>
    </source>
</evidence>
<keyword evidence="8" id="KW-0256">Endoplasmic reticulum</keyword>
<dbReference type="SUPFAM" id="SSF46955">
    <property type="entry name" value="Putative DNA-binding domain"/>
    <property type="match status" value="1"/>
</dbReference>
<dbReference type="GO" id="GO:0005783">
    <property type="term" value="C:endoplasmic reticulum"/>
    <property type="evidence" value="ECO:0007669"/>
    <property type="project" value="UniProtKB-SubCell"/>
</dbReference>
<dbReference type="Gene3D" id="1.20.1510.10">
    <property type="entry name" value="Cation efflux protein transmembrane domain"/>
    <property type="match status" value="1"/>
</dbReference>
<gene>
    <name evidence="24" type="ORF">CALMAC_LOCUS6170</name>
</gene>
<keyword evidence="9" id="KW-0862">Zinc</keyword>
<dbReference type="AlphaFoldDB" id="A0A653C5P0"/>
<comment type="catalytic activity">
    <reaction evidence="21">
        <text>Zn(2+)(in) + 2 H(+)(out) = Zn(2+)(out) + 2 H(+)(in)</text>
        <dbReference type="Rhea" id="RHEA:72627"/>
        <dbReference type="ChEBI" id="CHEBI:15378"/>
        <dbReference type="ChEBI" id="CHEBI:29105"/>
    </reaction>
</comment>
<feature type="transmembrane region" description="Helical" evidence="22">
    <location>
        <begin position="319"/>
        <end position="342"/>
    </location>
</feature>
<keyword evidence="14" id="KW-0496">Mitochondrion</keyword>
<evidence type="ECO:0000256" key="14">
    <source>
        <dbReference type="ARBA" id="ARBA00023128"/>
    </source>
</evidence>
<dbReference type="PANTHER" id="PTHR13414">
    <property type="entry name" value="HUEL-CATION TRANSPORTER"/>
    <property type="match status" value="1"/>
</dbReference>
<evidence type="ECO:0000256" key="8">
    <source>
        <dbReference type="ARBA" id="ARBA00022824"/>
    </source>
</evidence>
<accession>A0A653C5P0</accession>
<dbReference type="OrthoDB" id="435980at2759"/>
<keyword evidence="10" id="KW-0864">Zinc transport</keyword>
<feature type="transmembrane region" description="Helical" evidence="22">
    <location>
        <begin position="400"/>
        <end position="428"/>
    </location>
</feature>
<keyword evidence="15 22" id="KW-0472">Membrane</keyword>
<dbReference type="InterPro" id="IPR058533">
    <property type="entry name" value="Cation_efflux_TM"/>
</dbReference>
<evidence type="ECO:0000256" key="4">
    <source>
        <dbReference type="ARBA" id="ARBA00008873"/>
    </source>
</evidence>
<dbReference type="InterPro" id="IPR037129">
    <property type="entry name" value="XPA_sf"/>
</dbReference>
<dbReference type="GO" id="GO:0008324">
    <property type="term" value="F:monoatomic cation transmembrane transporter activity"/>
    <property type="evidence" value="ECO:0007669"/>
    <property type="project" value="InterPro"/>
</dbReference>
<evidence type="ECO:0000256" key="21">
    <source>
        <dbReference type="ARBA" id="ARBA00048349"/>
    </source>
</evidence>
<dbReference type="InterPro" id="IPR027469">
    <property type="entry name" value="Cation_efflux_TMD_sf"/>
</dbReference>
<evidence type="ECO:0000259" key="23">
    <source>
        <dbReference type="Pfam" id="PF01545"/>
    </source>
</evidence>
<evidence type="ECO:0000256" key="19">
    <source>
        <dbReference type="ARBA" id="ARBA00034845"/>
    </source>
</evidence>
<evidence type="ECO:0000256" key="16">
    <source>
        <dbReference type="ARBA" id="ARBA00023163"/>
    </source>
</evidence>
<dbReference type="NCBIfam" id="TIGR01297">
    <property type="entry name" value="CDF"/>
    <property type="match status" value="1"/>
</dbReference>